<evidence type="ECO:0000259" key="2">
    <source>
        <dbReference type="Pfam" id="PF20684"/>
    </source>
</evidence>
<evidence type="ECO:0000256" key="1">
    <source>
        <dbReference type="SAM" id="Phobius"/>
    </source>
</evidence>
<keyword evidence="1" id="KW-0812">Transmembrane</keyword>
<proteinExistence type="predicted"/>
<feature type="transmembrane region" description="Helical" evidence="1">
    <location>
        <begin position="75"/>
        <end position="98"/>
    </location>
</feature>
<reference evidence="4" key="3">
    <citation type="submission" date="2025-08" db="UniProtKB">
        <authorList>
            <consortium name="RefSeq"/>
        </authorList>
    </citation>
    <scope>IDENTIFICATION</scope>
    <source>
        <strain evidence="4">CBS 342.82</strain>
    </source>
</reference>
<dbReference type="GeneID" id="54358088"/>
<evidence type="ECO:0000313" key="4">
    <source>
        <dbReference type="RefSeq" id="XP_033457089.1"/>
    </source>
</evidence>
<organism evidence="4">
    <name type="scientific">Dissoconium aciculare CBS 342.82</name>
    <dbReference type="NCBI Taxonomy" id="1314786"/>
    <lineage>
        <taxon>Eukaryota</taxon>
        <taxon>Fungi</taxon>
        <taxon>Dikarya</taxon>
        <taxon>Ascomycota</taxon>
        <taxon>Pezizomycotina</taxon>
        <taxon>Dothideomycetes</taxon>
        <taxon>Dothideomycetidae</taxon>
        <taxon>Mycosphaerellales</taxon>
        <taxon>Dissoconiaceae</taxon>
        <taxon>Dissoconium</taxon>
    </lineage>
</organism>
<dbReference type="InterPro" id="IPR049326">
    <property type="entry name" value="Rhodopsin_dom_fungi"/>
</dbReference>
<reference evidence="4" key="1">
    <citation type="submission" date="2020-01" db="EMBL/GenBank/DDBJ databases">
        <authorList>
            <consortium name="DOE Joint Genome Institute"/>
            <person name="Haridas S."/>
            <person name="Albert R."/>
            <person name="Binder M."/>
            <person name="Bloem J."/>
            <person name="Labutti K."/>
            <person name="Salamov A."/>
            <person name="Andreopoulos B."/>
            <person name="Baker S.E."/>
            <person name="Barry K."/>
            <person name="Bills G."/>
            <person name="Bluhm B.H."/>
            <person name="Cannon C."/>
            <person name="Castanera R."/>
            <person name="Culley D.E."/>
            <person name="Daum C."/>
            <person name="Ezra D."/>
            <person name="Gonzalez J.B."/>
            <person name="Henrissat B."/>
            <person name="Kuo A."/>
            <person name="Liang C."/>
            <person name="Lipzen A."/>
            <person name="Lutzoni F."/>
            <person name="Magnuson J."/>
            <person name="Mondo S."/>
            <person name="Nolan M."/>
            <person name="Ohm R."/>
            <person name="Pangilinan J."/>
            <person name="Park H.-J."/>
            <person name="Ramirez L."/>
            <person name="Alfaro M."/>
            <person name="Sun H."/>
            <person name="Tritt A."/>
            <person name="Yoshinaga Y."/>
            <person name="Zwiers L.-H."/>
            <person name="Turgeon B.G."/>
            <person name="Goodwin S.B."/>
            <person name="Spatafora J.W."/>
            <person name="Crous P.W."/>
            <person name="Grigoriev I.V."/>
        </authorList>
    </citation>
    <scope>NUCLEOTIDE SEQUENCE</scope>
    <source>
        <strain evidence="4">CBS 342.82</strain>
    </source>
</reference>
<dbReference type="PANTHER" id="PTHR38794">
    <property type="entry name" value="INTEGRAL MEMBRANE PROTEIN"/>
    <property type="match status" value="1"/>
</dbReference>
<gene>
    <name evidence="4" type="ORF">K489DRAFT_294998</name>
</gene>
<dbReference type="RefSeq" id="XP_033457089.1">
    <property type="nucleotide sequence ID" value="XM_033600288.1"/>
</dbReference>
<feature type="non-terminal residue" evidence="4">
    <location>
        <position position="1"/>
    </location>
</feature>
<dbReference type="OrthoDB" id="3918601at2759"/>
<dbReference type="Proteomes" id="UP000504637">
    <property type="component" value="Unplaced"/>
</dbReference>
<feature type="transmembrane region" description="Helical" evidence="1">
    <location>
        <begin position="37"/>
        <end position="55"/>
    </location>
</feature>
<evidence type="ECO:0000313" key="3">
    <source>
        <dbReference type="Proteomes" id="UP000504637"/>
    </source>
</evidence>
<name>A0A6J3LWM3_9PEZI</name>
<dbReference type="Pfam" id="PF20684">
    <property type="entry name" value="Fung_rhodopsin"/>
    <property type="match status" value="1"/>
</dbReference>
<accession>A0A6J3LWM3</accession>
<keyword evidence="1" id="KW-1133">Transmembrane helix</keyword>
<dbReference type="PANTHER" id="PTHR38794:SF3">
    <property type="entry name" value="INTEGRAL MEMBRANE PROTEIN"/>
    <property type="match status" value="1"/>
</dbReference>
<keyword evidence="1" id="KW-0472">Membrane</keyword>
<protein>
    <recommendedName>
        <fullName evidence="2">Rhodopsin domain-containing protein</fullName>
    </recommendedName>
</protein>
<dbReference type="AlphaFoldDB" id="A0A6J3LWM3"/>
<feature type="transmembrane region" description="Helical" evidence="1">
    <location>
        <begin position="150"/>
        <end position="172"/>
    </location>
</feature>
<keyword evidence="3" id="KW-1185">Reference proteome</keyword>
<feature type="non-terminal residue" evidence="4">
    <location>
        <position position="178"/>
    </location>
</feature>
<feature type="transmembrane region" description="Helical" evidence="1">
    <location>
        <begin position="110"/>
        <end position="130"/>
    </location>
</feature>
<feature type="domain" description="Rhodopsin" evidence="2">
    <location>
        <begin position="1"/>
        <end position="172"/>
    </location>
</feature>
<sequence>YAAQLTNVASQACSKASISFLFGTFAAIRPFVIANRALLILTTLWSIASFFTIAFQCDTPNTWDLTARCIDLQNAASNGINISNMLLEVMTILLPVVFMPKVHTSWSIRLVVILSFATRIFVIFSLSGQISSSVEQYRDLAWNYGHMAIWMQMTMNISLLTACIPGAQDFLARLRPGM</sequence>
<reference evidence="4" key="2">
    <citation type="submission" date="2020-04" db="EMBL/GenBank/DDBJ databases">
        <authorList>
            <consortium name="NCBI Genome Project"/>
        </authorList>
    </citation>
    <scope>NUCLEOTIDE SEQUENCE</scope>
    <source>
        <strain evidence="4">CBS 342.82</strain>
    </source>
</reference>